<protein>
    <submittedName>
        <fullName evidence="2">Uncharacterized protein</fullName>
    </submittedName>
</protein>
<accession>A0A2A2M185</accession>
<dbReference type="EMBL" id="LIAE01006252">
    <property type="protein sequence ID" value="PAV92226.1"/>
    <property type="molecule type" value="Genomic_DNA"/>
</dbReference>
<dbReference type="Proteomes" id="UP000218231">
    <property type="component" value="Unassembled WGS sequence"/>
</dbReference>
<keyword evidence="3" id="KW-1185">Reference proteome</keyword>
<keyword evidence="1" id="KW-0175">Coiled coil</keyword>
<proteinExistence type="predicted"/>
<comment type="caution">
    <text evidence="2">The sequence shown here is derived from an EMBL/GenBank/DDBJ whole genome shotgun (WGS) entry which is preliminary data.</text>
</comment>
<reference evidence="2 3" key="1">
    <citation type="journal article" date="2017" name="Curr. Biol.">
        <title>Genome architecture and evolution of a unichromosomal asexual nematode.</title>
        <authorList>
            <person name="Fradin H."/>
            <person name="Zegar C."/>
            <person name="Gutwein M."/>
            <person name="Lucas J."/>
            <person name="Kovtun M."/>
            <person name="Corcoran D."/>
            <person name="Baugh L.R."/>
            <person name="Kiontke K."/>
            <person name="Gunsalus K."/>
            <person name="Fitch D.H."/>
            <person name="Piano F."/>
        </authorList>
    </citation>
    <scope>NUCLEOTIDE SEQUENCE [LARGE SCALE GENOMIC DNA]</scope>
    <source>
        <strain evidence="2">PF1309</strain>
    </source>
</reference>
<feature type="coiled-coil region" evidence="1">
    <location>
        <begin position="213"/>
        <end position="244"/>
    </location>
</feature>
<sequence length="300" mass="35233">MLYWAKIGAMPDMTPLKTTLDTRWHLMLEWKRQSGGKWPFVLPIRSMAHLQRRAAELKRREEVRQRRIEASLARKKRMAQLATSYYHARRMAAGADYSHPKGGNVFDRKIHFGEQKCHFREQVTISGKKAHIPKWAQQVRSTIAKRVRGAAPKKKWDRLNSGTVRLELQDHVVVPASCNNNNNTIVVDSKDSDYDNTSALFAKLMINKKRPEEEDWEAELENKTRKIEERREETKNKKEKDAEKEEWKEGEWTEDEFGIRRRKIVRQDADNGTFALQMTRRQASRILSQLLNQLIIVTDK</sequence>
<organism evidence="2 3">
    <name type="scientific">Diploscapter pachys</name>
    <dbReference type="NCBI Taxonomy" id="2018661"/>
    <lineage>
        <taxon>Eukaryota</taxon>
        <taxon>Metazoa</taxon>
        <taxon>Ecdysozoa</taxon>
        <taxon>Nematoda</taxon>
        <taxon>Chromadorea</taxon>
        <taxon>Rhabditida</taxon>
        <taxon>Rhabditina</taxon>
        <taxon>Rhabditomorpha</taxon>
        <taxon>Rhabditoidea</taxon>
        <taxon>Rhabditidae</taxon>
        <taxon>Diploscapter</taxon>
    </lineage>
</organism>
<gene>
    <name evidence="2" type="ORF">WR25_08997</name>
</gene>
<evidence type="ECO:0000313" key="2">
    <source>
        <dbReference type="EMBL" id="PAV92226.1"/>
    </source>
</evidence>
<evidence type="ECO:0000256" key="1">
    <source>
        <dbReference type="SAM" id="Coils"/>
    </source>
</evidence>
<dbReference type="AlphaFoldDB" id="A0A2A2M185"/>
<evidence type="ECO:0000313" key="3">
    <source>
        <dbReference type="Proteomes" id="UP000218231"/>
    </source>
</evidence>
<name>A0A2A2M185_9BILA</name>